<dbReference type="Gene3D" id="3.40.630.30">
    <property type="match status" value="1"/>
</dbReference>
<dbReference type="EMBL" id="JACXJA010000016">
    <property type="protein sequence ID" value="MBD2863091.1"/>
    <property type="molecule type" value="Genomic_DNA"/>
</dbReference>
<dbReference type="Pfam" id="PF00583">
    <property type="entry name" value="Acetyltransf_1"/>
    <property type="match status" value="1"/>
</dbReference>
<dbReference type="InterPro" id="IPR016181">
    <property type="entry name" value="Acyl_CoA_acyltransferase"/>
</dbReference>
<dbReference type="RefSeq" id="WP_190928572.1">
    <property type="nucleotide sequence ID" value="NZ_JACXJA010000016.1"/>
</dbReference>
<dbReference type="PROSITE" id="PS51186">
    <property type="entry name" value="GNAT"/>
    <property type="match status" value="1"/>
</dbReference>
<feature type="domain" description="N-acetyltransferase" evidence="1">
    <location>
        <begin position="8"/>
        <end position="175"/>
    </location>
</feature>
<dbReference type="SUPFAM" id="SSF55729">
    <property type="entry name" value="Acyl-CoA N-acyltransferases (Nat)"/>
    <property type="match status" value="1"/>
</dbReference>
<dbReference type="Proteomes" id="UP000639396">
    <property type="component" value="Unassembled WGS sequence"/>
</dbReference>
<evidence type="ECO:0000313" key="2">
    <source>
        <dbReference type="EMBL" id="MBD2863091.1"/>
    </source>
</evidence>
<proteinExistence type="predicted"/>
<gene>
    <name evidence="2" type="ORF">IDH45_13945</name>
</gene>
<dbReference type="CDD" id="cd04301">
    <property type="entry name" value="NAT_SF"/>
    <property type="match status" value="1"/>
</dbReference>
<dbReference type="GO" id="GO:0016747">
    <property type="term" value="F:acyltransferase activity, transferring groups other than amino-acyl groups"/>
    <property type="evidence" value="ECO:0007669"/>
    <property type="project" value="InterPro"/>
</dbReference>
<organism evidence="2 3">
    <name type="scientific">Paenibacillus oceani</name>
    <dbReference type="NCBI Taxonomy" id="2772510"/>
    <lineage>
        <taxon>Bacteria</taxon>
        <taxon>Bacillati</taxon>
        <taxon>Bacillota</taxon>
        <taxon>Bacilli</taxon>
        <taxon>Bacillales</taxon>
        <taxon>Paenibacillaceae</taxon>
        <taxon>Paenibacillus</taxon>
    </lineage>
</organism>
<comment type="caution">
    <text evidence="2">The sequence shown here is derived from an EMBL/GenBank/DDBJ whole genome shotgun (WGS) entry which is preliminary data.</text>
</comment>
<dbReference type="AlphaFoldDB" id="A0A927CB97"/>
<evidence type="ECO:0000313" key="3">
    <source>
        <dbReference type="Proteomes" id="UP000639396"/>
    </source>
</evidence>
<accession>A0A927CB97</accession>
<keyword evidence="3" id="KW-1185">Reference proteome</keyword>
<name>A0A927CB97_9BACL</name>
<dbReference type="InterPro" id="IPR000182">
    <property type="entry name" value="GNAT_dom"/>
</dbReference>
<protein>
    <submittedName>
        <fullName evidence="2">GNAT family N-acetyltransferase</fullName>
    </submittedName>
</protein>
<sequence length="177" mass="20189">MSSLYQDLYIRRLEDDDIGSVMELMQLIVSLLPSSDYYAMDDSGYFREHIRNMGELYGAFADTQLVAVTVLGFPGPGPRNLAREYGVPEWELLRVAALEGSAVHPSARGKGLQRLFVELRERRAAEYGCLHLYSTVHPDNEASRRNLELSGYEWKFSRLMYGGLPRHCYAKRLNGHL</sequence>
<reference evidence="2" key="1">
    <citation type="submission" date="2020-09" db="EMBL/GenBank/DDBJ databases">
        <title>A novel bacterium of genus Paenibacillus, isolated from South China Sea.</title>
        <authorList>
            <person name="Huang H."/>
            <person name="Mo K."/>
            <person name="Hu Y."/>
        </authorList>
    </citation>
    <scope>NUCLEOTIDE SEQUENCE</scope>
    <source>
        <strain evidence="2">IB182363</strain>
    </source>
</reference>
<evidence type="ECO:0000259" key="1">
    <source>
        <dbReference type="PROSITE" id="PS51186"/>
    </source>
</evidence>